<accession>A0A0G0DIR6</accession>
<sequence length="75" mass="8757">MEKPNLQKTEEQVMKEFIARGFTIIDDTVYSSEVEEHQNDLCPCCNKPLGKNILTRIKFSDTGEKVLLHRYHSMK</sequence>
<dbReference type="AlphaFoldDB" id="A0A0G0DIR6"/>
<evidence type="ECO:0000313" key="2">
    <source>
        <dbReference type="Proteomes" id="UP000034798"/>
    </source>
</evidence>
<proteinExistence type="predicted"/>
<dbReference type="Proteomes" id="UP000034798">
    <property type="component" value="Unassembled WGS sequence"/>
</dbReference>
<reference evidence="1 2" key="1">
    <citation type="journal article" date="2015" name="Nature">
        <title>rRNA introns, odd ribosomes, and small enigmatic genomes across a large radiation of phyla.</title>
        <authorList>
            <person name="Brown C.T."/>
            <person name="Hug L.A."/>
            <person name="Thomas B.C."/>
            <person name="Sharon I."/>
            <person name="Castelle C.J."/>
            <person name="Singh A."/>
            <person name="Wilkins M.J."/>
            <person name="Williams K.H."/>
            <person name="Banfield J.F."/>
        </authorList>
    </citation>
    <scope>NUCLEOTIDE SEQUENCE [LARGE SCALE GENOMIC DNA]</scope>
</reference>
<name>A0A0G0DIR6_9BACT</name>
<protein>
    <submittedName>
        <fullName evidence="1">Uncharacterized protein</fullName>
    </submittedName>
</protein>
<comment type="caution">
    <text evidence="1">The sequence shown here is derived from an EMBL/GenBank/DDBJ whole genome shotgun (WGS) entry which is preliminary data.</text>
</comment>
<organism evidence="1 2">
    <name type="scientific">Candidatus Nomurabacteria bacterium GW2011_GWC2_35_8</name>
    <dbReference type="NCBI Taxonomy" id="1618752"/>
    <lineage>
        <taxon>Bacteria</taxon>
        <taxon>Candidatus Nomuraibacteriota</taxon>
    </lineage>
</organism>
<evidence type="ECO:0000313" key="1">
    <source>
        <dbReference type="EMBL" id="KKP88711.1"/>
    </source>
</evidence>
<gene>
    <name evidence="1" type="ORF">UR91_C0014G0017</name>
</gene>
<dbReference type="EMBL" id="LBQZ01000014">
    <property type="protein sequence ID" value="KKP88711.1"/>
    <property type="molecule type" value="Genomic_DNA"/>
</dbReference>